<evidence type="ECO:0000313" key="2">
    <source>
        <dbReference type="Proteomes" id="UP000242683"/>
    </source>
</evidence>
<sequence>MSTLLDFSLGVATGARGDTLSGAQLVDAVTSGTPMTAIISPGATCVLSYARSGDNGYRIMLDVACSLFLSGGEQGQIQIMRVLLIQPPDGNCVVTWPANVIWPDGMPFVDSRSGKVTCAEIMFDGDSRYYGRRIFG</sequence>
<dbReference type="EMBL" id="JOPG01000007">
    <property type="protein sequence ID" value="OUJ06914.1"/>
    <property type="molecule type" value="Genomic_DNA"/>
</dbReference>
<organism evidence="1 2">
    <name type="scientific">Acetobacter malorum</name>
    <dbReference type="NCBI Taxonomy" id="178901"/>
    <lineage>
        <taxon>Bacteria</taxon>
        <taxon>Pseudomonadati</taxon>
        <taxon>Pseudomonadota</taxon>
        <taxon>Alphaproteobacteria</taxon>
        <taxon>Acetobacterales</taxon>
        <taxon>Acetobacteraceae</taxon>
        <taxon>Acetobacter</taxon>
    </lineage>
</organism>
<accession>A0A1Y3G7Q1</accession>
<dbReference type="Proteomes" id="UP000242683">
    <property type="component" value="Unassembled WGS sequence"/>
</dbReference>
<proteinExistence type="predicted"/>
<comment type="caution">
    <text evidence="1">The sequence shown here is derived from an EMBL/GenBank/DDBJ whole genome shotgun (WGS) entry which is preliminary data.</text>
</comment>
<evidence type="ECO:0000313" key="1">
    <source>
        <dbReference type="EMBL" id="OUJ06914.1"/>
    </source>
</evidence>
<reference evidence="2" key="1">
    <citation type="submission" date="2014-06" db="EMBL/GenBank/DDBJ databases">
        <authorList>
            <person name="Winans N.J."/>
            <person name="Newell P.D."/>
            <person name="Douglas A.E."/>
        </authorList>
    </citation>
    <scope>NUCLEOTIDE SEQUENCE [LARGE SCALE GENOMIC DNA]</scope>
    <source>
        <strain evidence="2">DsW_057</strain>
    </source>
</reference>
<name>A0A1Y3G7Q1_9PROT</name>
<protein>
    <submittedName>
        <fullName evidence="1">Uncharacterized protein</fullName>
    </submittedName>
</protein>
<dbReference type="AlphaFoldDB" id="A0A1Y3G7Q1"/>
<dbReference type="RefSeq" id="WP_086652937.1">
    <property type="nucleotide sequence ID" value="NZ_JOPG01000007.1"/>
</dbReference>
<dbReference type="OrthoDB" id="7224565at2"/>
<gene>
    <name evidence="1" type="ORF">HK23_13215</name>
</gene>